<comment type="caution">
    <text evidence="2">The sequence shown here is derived from an EMBL/GenBank/DDBJ whole genome shotgun (WGS) entry which is preliminary data.</text>
</comment>
<feature type="region of interest" description="Disordered" evidence="1">
    <location>
        <begin position="1"/>
        <end position="28"/>
    </location>
</feature>
<evidence type="ECO:0000313" key="3">
    <source>
        <dbReference type="Proteomes" id="UP000727456"/>
    </source>
</evidence>
<evidence type="ECO:0000313" key="2">
    <source>
        <dbReference type="EMBL" id="NIJ07281.1"/>
    </source>
</evidence>
<name>A0ABX0TPD2_9SPHN</name>
<dbReference type="Proteomes" id="UP000727456">
    <property type="component" value="Unassembled WGS sequence"/>
</dbReference>
<dbReference type="EMBL" id="JAAOZC010000002">
    <property type="protein sequence ID" value="NIJ07281.1"/>
    <property type="molecule type" value="Genomic_DNA"/>
</dbReference>
<proteinExistence type="predicted"/>
<sequence>MLAGTSGVYLPQAPSGPGGEDSIETASGTRCRQSINSNGAYVDVGVTGTAAQTRDRSSQSALLYAEQAPREATAYARITIPIGHRPERIDCNQVYQLEVTRLKREIELLKLGVK</sequence>
<gene>
    <name evidence="2" type="ORF">FHS31_000877</name>
</gene>
<evidence type="ECO:0000256" key="1">
    <source>
        <dbReference type="SAM" id="MobiDB-lite"/>
    </source>
</evidence>
<keyword evidence="3" id="KW-1185">Reference proteome</keyword>
<protein>
    <submittedName>
        <fullName evidence="2">Uncharacterized protein</fullName>
    </submittedName>
</protein>
<organism evidence="2 3">
    <name type="scientific">Sphingomonas vulcanisoli</name>
    <dbReference type="NCBI Taxonomy" id="1658060"/>
    <lineage>
        <taxon>Bacteria</taxon>
        <taxon>Pseudomonadati</taxon>
        <taxon>Pseudomonadota</taxon>
        <taxon>Alphaproteobacteria</taxon>
        <taxon>Sphingomonadales</taxon>
        <taxon>Sphingomonadaceae</taxon>
        <taxon>Sphingomonas</taxon>
    </lineage>
</organism>
<accession>A0ABX0TPD2</accession>
<reference evidence="2 3" key="1">
    <citation type="submission" date="2020-03" db="EMBL/GenBank/DDBJ databases">
        <title>Genomic Encyclopedia of Type Strains, Phase III (KMG-III): the genomes of soil and plant-associated and newly described type strains.</title>
        <authorList>
            <person name="Whitman W."/>
        </authorList>
    </citation>
    <scope>NUCLEOTIDE SEQUENCE [LARGE SCALE GENOMIC DNA]</scope>
    <source>
        <strain evidence="2 3">CECT 8804</strain>
    </source>
</reference>